<protein>
    <submittedName>
        <fullName evidence="1">30350_t:CDS:1</fullName>
    </submittedName>
</protein>
<name>A0ACA9S0J4_9GLOM</name>
<keyword evidence="2" id="KW-1185">Reference proteome</keyword>
<organism evidence="1 2">
    <name type="scientific">Racocetra persica</name>
    <dbReference type="NCBI Taxonomy" id="160502"/>
    <lineage>
        <taxon>Eukaryota</taxon>
        <taxon>Fungi</taxon>
        <taxon>Fungi incertae sedis</taxon>
        <taxon>Mucoromycota</taxon>
        <taxon>Glomeromycotina</taxon>
        <taxon>Glomeromycetes</taxon>
        <taxon>Diversisporales</taxon>
        <taxon>Gigasporaceae</taxon>
        <taxon>Racocetra</taxon>
    </lineage>
</organism>
<reference evidence="1" key="1">
    <citation type="submission" date="2021-06" db="EMBL/GenBank/DDBJ databases">
        <authorList>
            <person name="Kallberg Y."/>
            <person name="Tangrot J."/>
            <person name="Rosling A."/>
        </authorList>
    </citation>
    <scope>NUCLEOTIDE SEQUENCE</scope>
    <source>
        <strain evidence="1">MA461A</strain>
    </source>
</reference>
<accession>A0ACA9S0J4</accession>
<gene>
    <name evidence="1" type="ORF">RPERSI_LOCUS25234</name>
</gene>
<comment type="caution">
    <text evidence="1">The sequence shown here is derived from an EMBL/GenBank/DDBJ whole genome shotgun (WGS) entry which is preliminary data.</text>
</comment>
<evidence type="ECO:0000313" key="2">
    <source>
        <dbReference type="Proteomes" id="UP000789920"/>
    </source>
</evidence>
<dbReference type="Proteomes" id="UP000789920">
    <property type="component" value="Unassembled WGS sequence"/>
</dbReference>
<feature type="non-terminal residue" evidence="1">
    <location>
        <position position="66"/>
    </location>
</feature>
<feature type="non-terminal residue" evidence="1">
    <location>
        <position position="1"/>
    </location>
</feature>
<sequence length="66" mass="7849">RPNEPLNLFPALLIVPWKFRITNYNHLEFFDAIDYSDKLEFIKALMLRDHEIIHLLSSLALNIKNL</sequence>
<proteinExistence type="predicted"/>
<dbReference type="EMBL" id="CAJVQC010082891">
    <property type="protein sequence ID" value="CAG8819883.1"/>
    <property type="molecule type" value="Genomic_DNA"/>
</dbReference>
<evidence type="ECO:0000313" key="1">
    <source>
        <dbReference type="EMBL" id="CAG8819883.1"/>
    </source>
</evidence>